<name>A0A0L7QU77_9HYME</name>
<proteinExistence type="predicted"/>
<gene>
    <name evidence="1" type="ORF">WH47_03970</name>
</gene>
<dbReference type="EMBL" id="KQ414735">
    <property type="protein sequence ID" value="KOC62212.1"/>
    <property type="molecule type" value="Genomic_DNA"/>
</dbReference>
<evidence type="ECO:0000313" key="1">
    <source>
        <dbReference type="EMBL" id="KOC62212.1"/>
    </source>
</evidence>
<protein>
    <recommendedName>
        <fullName evidence="3">Histone-lysine N-methyltransferase SETMAR</fullName>
    </recommendedName>
</protein>
<dbReference type="InterPro" id="IPR036397">
    <property type="entry name" value="RNaseH_sf"/>
</dbReference>
<evidence type="ECO:0008006" key="3">
    <source>
        <dbReference type="Google" id="ProtNLM"/>
    </source>
</evidence>
<dbReference type="AlphaFoldDB" id="A0A0L7QU77"/>
<dbReference type="Gene3D" id="3.30.420.10">
    <property type="entry name" value="Ribonuclease H-like superfamily/Ribonuclease H"/>
    <property type="match status" value="1"/>
</dbReference>
<sequence>MNLNAELIDKRSLMASKRSKVILQHDNARPHAAKTTAEKFFLILHLQTIICYAQCNTV</sequence>
<accession>A0A0L7QU77</accession>
<dbReference type="GO" id="GO:0003676">
    <property type="term" value="F:nucleic acid binding"/>
    <property type="evidence" value="ECO:0007669"/>
    <property type="project" value="InterPro"/>
</dbReference>
<evidence type="ECO:0000313" key="2">
    <source>
        <dbReference type="Proteomes" id="UP000053825"/>
    </source>
</evidence>
<organism evidence="1 2">
    <name type="scientific">Habropoda laboriosa</name>
    <dbReference type="NCBI Taxonomy" id="597456"/>
    <lineage>
        <taxon>Eukaryota</taxon>
        <taxon>Metazoa</taxon>
        <taxon>Ecdysozoa</taxon>
        <taxon>Arthropoda</taxon>
        <taxon>Hexapoda</taxon>
        <taxon>Insecta</taxon>
        <taxon>Pterygota</taxon>
        <taxon>Neoptera</taxon>
        <taxon>Endopterygota</taxon>
        <taxon>Hymenoptera</taxon>
        <taxon>Apocrita</taxon>
        <taxon>Aculeata</taxon>
        <taxon>Apoidea</taxon>
        <taxon>Anthophila</taxon>
        <taxon>Apidae</taxon>
        <taxon>Habropoda</taxon>
    </lineage>
</organism>
<reference evidence="1 2" key="1">
    <citation type="submission" date="2015-07" db="EMBL/GenBank/DDBJ databases">
        <title>The genome of Habropoda laboriosa.</title>
        <authorList>
            <person name="Pan H."/>
            <person name="Kapheim K."/>
        </authorList>
    </citation>
    <scope>NUCLEOTIDE SEQUENCE [LARGE SCALE GENOMIC DNA]</scope>
    <source>
        <strain evidence="1">0110345459</strain>
    </source>
</reference>
<keyword evidence="2" id="KW-1185">Reference proteome</keyword>
<dbReference type="Proteomes" id="UP000053825">
    <property type="component" value="Unassembled WGS sequence"/>
</dbReference>